<dbReference type="InterPro" id="IPR045562">
    <property type="entry name" value="RecG_dom3_C"/>
</dbReference>
<dbReference type="EC" id="5.6.2.4" evidence="13 15"/>
<name>Q21EA7_SACD2</name>
<evidence type="ECO:0000256" key="5">
    <source>
        <dbReference type="ARBA" id="ARBA00022801"/>
    </source>
</evidence>
<keyword evidence="11" id="KW-0413">Isomerase</keyword>
<evidence type="ECO:0000256" key="6">
    <source>
        <dbReference type="ARBA" id="ARBA00022806"/>
    </source>
</evidence>
<feature type="domain" description="Helicase C-terminal" evidence="17">
    <location>
        <begin position="474"/>
        <end position="630"/>
    </location>
</feature>
<dbReference type="GO" id="GO:0005524">
    <property type="term" value="F:ATP binding"/>
    <property type="evidence" value="ECO:0007669"/>
    <property type="project" value="UniProtKB-KW"/>
</dbReference>
<dbReference type="KEGG" id="sde:Sde_3717"/>
<organism evidence="18 19">
    <name type="scientific">Saccharophagus degradans (strain 2-40 / ATCC 43961 / DSM 17024)</name>
    <dbReference type="NCBI Taxonomy" id="203122"/>
    <lineage>
        <taxon>Bacteria</taxon>
        <taxon>Pseudomonadati</taxon>
        <taxon>Pseudomonadota</taxon>
        <taxon>Gammaproteobacteria</taxon>
        <taxon>Cellvibrionales</taxon>
        <taxon>Cellvibrionaceae</taxon>
        <taxon>Saccharophagus</taxon>
    </lineage>
</organism>
<evidence type="ECO:0000256" key="13">
    <source>
        <dbReference type="ARBA" id="ARBA00034808"/>
    </source>
</evidence>
<dbReference type="HOGENOM" id="CLU_005122_7_1_6"/>
<evidence type="ECO:0000256" key="10">
    <source>
        <dbReference type="ARBA" id="ARBA00023204"/>
    </source>
</evidence>
<evidence type="ECO:0000256" key="2">
    <source>
        <dbReference type="ARBA" id="ARBA00017846"/>
    </source>
</evidence>
<keyword evidence="3 15" id="KW-0547">Nucleotide-binding</keyword>
<evidence type="ECO:0000256" key="11">
    <source>
        <dbReference type="ARBA" id="ARBA00023235"/>
    </source>
</evidence>
<comment type="catalytic activity">
    <reaction evidence="14 15">
        <text>ATP + H2O = ADP + phosphate + H(+)</text>
        <dbReference type="Rhea" id="RHEA:13065"/>
        <dbReference type="ChEBI" id="CHEBI:15377"/>
        <dbReference type="ChEBI" id="CHEBI:15378"/>
        <dbReference type="ChEBI" id="CHEBI:30616"/>
        <dbReference type="ChEBI" id="CHEBI:43474"/>
        <dbReference type="ChEBI" id="CHEBI:456216"/>
        <dbReference type="EC" id="5.6.2.4"/>
    </reaction>
</comment>
<protein>
    <recommendedName>
        <fullName evidence="2 15">ATP-dependent DNA helicase RecG</fullName>
        <ecNumber evidence="13 15">5.6.2.4</ecNumber>
    </recommendedName>
</protein>
<comment type="function">
    <text evidence="15">Plays a critical role in recombination and DNA repair. Helps process Holliday junction intermediates to mature products by catalyzing branch migration. Has replication fork regression activity, unwinds stalled or blocked replication forks to make a HJ that can be resolved. Has a DNA unwinding activity characteristic of a DNA helicase with 3'-5' polarity.</text>
</comment>
<evidence type="ECO:0000256" key="15">
    <source>
        <dbReference type="RuleBase" id="RU363016"/>
    </source>
</evidence>
<proteinExistence type="inferred from homology"/>
<dbReference type="GO" id="GO:0006310">
    <property type="term" value="P:DNA recombination"/>
    <property type="evidence" value="ECO:0007669"/>
    <property type="project" value="UniProtKB-UniRule"/>
</dbReference>
<keyword evidence="8" id="KW-0238">DNA-binding</keyword>
<dbReference type="CDD" id="cd04488">
    <property type="entry name" value="RecG_wedge_OBF"/>
    <property type="match status" value="1"/>
</dbReference>
<comment type="catalytic activity">
    <reaction evidence="12 15">
        <text>Couples ATP hydrolysis with the unwinding of duplex DNA by translocating in the 3'-5' direction.</text>
        <dbReference type="EC" id="5.6.2.4"/>
    </reaction>
</comment>
<feature type="domain" description="Helicase ATP-binding" evidence="16">
    <location>
        <begin position="287"/>
        <end position="451"/>
    </location>
</feature>
<dbReference type="NCBIfam" id="TIGR00643">
    <property type="entry name" value="recG"/>
    <property type="match status" value="1"/>
</dbReference>
<keyword evidence="10 15" id="KW-0234">DNA repair</keyword>
<dbReference type="InterPro" id="IPR012340">
    <property type="entry name" value="NA-bd_OB-fold"/>
</dbReference>
<evidence type="ECO:0000256" key="9">
    <source>
        <dbReference type="ARBA" id="ARBA00023172"/>
    </source>
</evidence>
<dbReference type="SUPFAM" id="SSF52540">
    <property type="entry name" value="P-loop containing nucleoside triphosphate hydrolases"/>
    <property type="match status" value="2"/>
</dbReference>
<gene>
    <name evidence="18" type="ordered locus">Sde_3717</name>
</gene>
<dbReference type="OrthoDB" id="9804325at2"/>
<dbReference type="CDD" id="cd17992">
    <property type="entry name" value="DEXHc_RecG"/>
    <property type="match status" value="1"/>
</dbReference>
<dbReference type="InterPro" id="IPR011545">
    <property type="entry name" value="DEAD/DEAH_box_helicase_dom"/>
</dbReference>
<dbReference type="SMART" id="SM00490">
    <property type="entry name" value="HELICc"/>
    <property type="match status" value="1"/>
</dbReference>
<dbReference type="Pfam" id="PF17191">
    <property type="entry name" value="RecG_wedge"/>
    <property type="match status" value="1"/>
</dbReference>
<evidence type="ECO:0000256" key="3">
    <source>
        <dbReference type="ARBA" id="ARBA00022741"/>
    </source>
</evidence>
<dbReference type="InterPro" id="IPR033454">
    <property type="entry name" value="RecG_wedge"/>
</dbReference>
<dbReference type="PANTHER" id="PTHR47964">
    <property type="entry name" value="ATP-DEPENDENT DNA HELICASE HOMOLOG RECG, CHLOROPLASTIC"/>
    <property type="match status" value="1"/>
</dbReference>
<keyword evidence="9 15" id="KW-0233">DNA recombination</keyword>
<dbReference type="Gene3D" id="2.40.50.140">
    <property type="entry name" value="Nucleic acid-binding proteins"/>
    <property type="match status" value="1"/>
</dbReference>
<keyword evidence="6 15" id="KW-0347">Helicase</keyword>
<keyword evidence="19" id="KW-1185">Reference proteome</keyword>
<keyword evidence="5 15" id="KW-0378">Hydrolase</keyword>
<dbReference type="Pfam" id="PF00271">
    <property type="entry name" value="Helicase_C"/>
    <property type="match status" value="1"/>
</dbReference>
<dbReference type="InterPro" id="IPR004609">
    <property type="entry name" value="ATP-dep_DNA_helicase_RecG"/>
</dbReference>
<dbReference type="EMBL" id="CP000282">
    <property type="protein sequence ID" value="ABD82972.1"/>
    <property type="molecule type" value="Genomic_DNA"/>
</dbReference>
<dbReference type="InterPro" id="IPR027417">
    <property type="entry name" value="P-loop_NTPase"/>
</dbReference>
<dbReference type="Pfam" id="PF19833">
    <property type="entry name" value="RecG_dom3_C"/>
    <property type="match status" value="1"/>
</dbReference>
<dbReference type="Proteomes" id="UP000001947">
    <property type="component" value="Chromosome"/>
</dbReference>
<evidence type="ECO:0000256" key="7">
    <source>
        <dbReference type="ARBA" id="ARBA00022840"/>
    </source>
</evidence>
<dbReference type="SUPFAM" id="SSF50249">
    <property type="entry name" value="Nucleic acid-binding proteins"/>
    <property type="match status" value="1"/>
</dbReference>
<dbReference type="GO" id="GO:0006281">
    <property type="term" value="P:DNA repair"/>
    <property type="evidence" value="ECO:0007669"/>
    <property type="project" value="UniProtKB-UniRule"/>
</dbReference>
<dbReference type="PANTHER" id="PTHR47964:SF1">
    <property type="entry name" value="ATP-DEPENDENT DNA HELICASE HOMOLOG RECG, CHLOROPLASTIC"/>
    <property type="match status" value="1"/>
</dbReference>
<dbReference type="PROSITE" id="PS51194">
    <property type="entry name" value="HELICASE_CTER"/>
    <property type="match status" value="1"/>
</dbReference>
<dbReference type="InterPro" id="IPR014001">
    <property type="entry name" value="Helicase_ATP-bd"/>
</dbReference>
<comment type="similarity">
    <text evidence="1 15">Belongs to the helicase family. RecG subfamily.</text>
</comment>
<evidence type="ECO:0000256" key="14">
    <source>
        <dbReference type="ARBA" id="ARBA00048988"/>
    </source>
</evidence>
<dbReference type="STRING" id="203122.Sde_3717"/>
<dbReference type="NCBIfam" id="NF008165">
    <property type="entry name" value="PRK10917.1-3"/>
    <property type="match status" value="1"/>
</dbReference>
<reference evidence="18 19" key="1">
    <citation type="journal article" date="2008" name="PLoS Genet.">
        <title>Complete genome sequence of the complex carbohydrate-degrading marine bacterium, Saccharophagus degradans strain 2-40 T.</title>
        <authorList>
            <person name="Weiner R.M."/>
            <person name="Taylor L.E.II."/>
            <person name="Henrissat B."/>
            <person name="Hauser L."/>
            <person name="Land M."/>
            <person name="Coutinho P.M."/>
            <person name="Rancurel C."/>
            <person name="Saunders E.H."/>
            <person name="Longmire A.G."/>
            <person name="Zhang H."/>
            <person name="Bayer E.A."/>
            <person name="Gilbert H.J."/>
            <person name="Larimer F."/>
            <person name="Zhulin I.B."/>
            <person name="Ekborg N.A."/>
            <person name="Lamed R."/>
            <person name="Richardson P.M."/>
            <person name="Borovok I."/>
            <person name="Hutcheson S."/>
        </authorList>
    </citation>
    <scope>NUCLEOTIDE SEQUENCE [LARGE SCALE GENOMIC DNA]</scope>
    <source>
        <strain evidence="19">2-40 / ATCC 43961 / DSM 17024</strain>
    </source>
</reference>
<dbReference type="NCBIfam" id="NF008166">
    <property type="entry name" value="PRK10917.1-4"/>
    <property type="match status" value="1"/>
</dbReference>
<dbReference type="FunFam" id="3.40.50.300:FF:000391">
    <property type="entry name" value="ATP-dependent DNA helicase RecG"/>
    <property type="match status" value="1"/>
</dbReference>
<dbReference type="PROSITE" id="PS51192">
    <property type="entry name" value="HELICASE_ATP_BIND_1"/>
    <property type="match status" value="1"/>
</dbReference>
<evidence type="ECO:0000256" key="4">
    <source>
        <dbReference type="ARBA" id="ARBA00022763"/>
    </source>
</evidence>
<dbReference type="RefSeq" id="WP_011470187.1">
    <property type="nucleotide sequence ID" value="NC_007912.1"/>
</dbReference>
<dbReference type="AlphaFoldDB" id="Q21EA7"/>
<dbReference type="eggNOG" id="COG1200">
    <property type="taxonomic scope" value="Bacteria"/>
</dbReference>
<sequence>MSAHPNELAALPVTVVKGVGGKLAQTLAKLGIHTLQDLLFHLPHRYVDRTRITPIGKLRLNMAAVVQGCVVSANIQFGRRRSLACTIEDDTGSLMMRFYHFSAAQKDKLEPGTLVRCYGEPRMGTTGLEFYHPEYDIVDDPSAKPVEEALTPVYGLTEGITQPRIRKLAEQALLELKHHNPAEYLPPEVGQMFGVDSLADALRYLHAPPPDAPVEQLIAGLHPYQQRLAFEELLAHYLARQEARARAQAEASPVLRVAEQQRQAFLAQLPFTPTFAQTRVLGDINRDLQEGKPMLRMVQGDVGSGKTLVAALAALDVISAGYQVALVAPTEILAEQHFIAFSNWLEPLGFNVAWLVGKLTASKRRDTVASIAAGEVDVVVGTHALFQDDVLFASLGLAIVDEQHRFGVNQRLTLRQKSIDGTIPHQLVMTATPIPRTLAMTAYAELDYSVIDELPPGRTPVNTVLISQKRRPQVIERILAACKENKQVYWVCTLVEDSETLAAANAEETAELLKNALKDINIGLVHGRLKAAEKEAVMKAFKAGELQLLVATTVIEVGVDVPNASLMIIENPERLGLAQLHQLRGRVGRGSIASHCVMLYGDKLSMQAKERLGVMRETNDGFEIAEKDLALRGPGELLGTRQTGEMEYRLADLQRDAGMLDDIHEIGDSLCAHHPETVEKILNRWFGARREYMQA</sequence>
<evidence type="ECO:0000256" key="1">
    <source>
        <dbReference type="ARBA" id="ARBA00007504"/>
    </source>
</evidence>
<evidence type="ECO:0000313" key="18">
    <source>
        <dbReference type="EMBL" id="ABD82972.1"/>
    </source>
</evidence>
<evidence type="ECO:0000259" key="17">
    <source>
        <dbReference type="PROSITE" id="PS51194"/>
    </source>
</evidence>
<dbReference type="SMART" id="SM00487">
    <property type="entry name" value="DEXDc"/>
    <property type="match status" value="1"/>
</dbReference>
<evidence type="ECO:0000256" key="8">
    <source>
        <dbReference type="ARBA" id="ARBA00023125"/>
    </source>
</evidence>
<keyword evidence="4 15" id="KW-0227">DNA damage</keyword>
<evidence type="ECO:0000259" key="16">
    <source>
        <dbReference type="PROSITE" id="PS51192"/>
    </source>
</evidence>
<dbReference type="Pfam" id="PF00270">
    <property type="entry name" value="DEAD"/>
    <property type="match status" value="1"/>
</dbReference>
<dbReference type="GO" id="GO:0043138">
    <property type="term" value="F:3'-5' DNA helicase activity"/>
    <property type="evidence" value="ECO:0007669"/>
    <property type="project" value="UniProtKB-EC"/>
</dbReference>
<evidence type="ECO:0000256" key="12">
    <source>
        <dbReference type="ARBA" id="ARBA00034617"/>
    </source>
</evidence>
<dbReference type="NCBIfam" id="NF008163">
    <property type="entry name" value="PRK10917.1-1"/>
    <property type="match status" value="1"/>
</dbReference>
<dbReference type="GeneID" id="98615323"/>
<evidence type="ECO:0000313" key="19">
    <source>
        <dbReference type="Proteomes" id="UP000001947"/>
    </source>
</evidence>
<accession>Q21EA7</accession>
<dbReference type="GO" id="GO:0016887">
    <property type="term" value="F:ATP hydrolysis activity"/>
    <property type="evidence" value="ECO:0007669"/>
    <property type="project" value="RHEA"/>
</dbReference>
<dbReference type="InterPro" id="IPR001650">
    <property type="entry name" value="Helicase_C-like"/>
</dbReference>
<keyword evidence="7 15" id="KW-0067">ATP-binding</keyword>
<dbReference type="NCBIfam" id="NF008168">
    <property type="entry name" value="PRK10917.2-2"/>
    <property type="match status" value="1"/>
</dbReference>
<dbReference type="InterPro" id="IPR047112">
    <property type="entry name" value="RecG/Mfd"/>
</dbReference>
<dbReference type="GO" id="GO:0003677">
    <property type="term" value="F:DNA binding"/>
    <property type="evidence" value="ECO:0007669"/>
    <property type="project" value="UniProtKB-KW"/>
</dbReference>
<dbReference type="Gene3D" id="3.40.50.300">
    <property type="entry name" value="P-loop containing nucleotide triphosphate hydrolases"/>
    <property type="match status" value="2"/>
</dbReference>